<keyword evidence="6" id="KW-0645">Protease</keyword>
<organism evidence="18 19">
    <name type="scientific">Zygosaccharomyces bailii (strain CLIB 213 / ATCC 58445 / CBS 680 / BCRC 21525 / NBRC 1098 / NCYC 1416 / NRRL Y-2227)</name>
    <dbReference type="NCBI Taxonomy" id="1333698"/>
    <lineage>
        <taxon>Eukaryota</taxon>
        <taxon>Fungi</taxon>
        <taxon>Dikarya</taxon>
        <taxon>Ascomycota</taxon>
        <taxon>Saccharomycotina</taxon>
        <taxon>Saccharomycetes</taxon>
        <taxon>Saccharomycetales</taxon>
        <taxon>Saccharomycetaceae</taxon>
        <taxon>Zygosaccharomyces</taxon>
    </lineage>
</organism>
<dbReference type="EMBL" id="HG316459">
    <property type="protein sequence ID" value="CDF90325.1"/>
    <property type="molecule type" value="Genomic_DNA"/>
</dbReference>
<keyword evidence="5" id="KW-0121">Carboxypeptidase</keyword>
<dbReference type="PANTHER" id="PTHR45962:SF1">
    <property type="entry name" value="N-FATTY-ACYL-AMINO ACID SYNTHASE_HYDROLASE PM20D1"/>
    <property type="match status" value="1"/>
</dbReference>
<dbReference type="Proteomes" id="UP000019375">
    <property type="component" value="Unassembled WGS sequence"/>
</dbReference>
<dbReference type="PIRSF" id="PIRSF037217">
    <property type="entry name" value="Carboxypeptidase_S"/>
    <property type="match status" value="1"/>
</dbReference>
<dbReference type="InterPro" id="IPR011650">
    <property type="entry name" value="Peptidase_M20_dimer"/>
</dbReference>
<keyword evidence="19" id="KW-1185">Reference proteome</keyword>
<evidence type="ECO:0000256" key="11">
    <source>
        <dbReference type="ARBA" id="ARBA00022843"/>
    </source>
</evidence>
<evidence type="ECO:0000256" key="3">
    <source>
        <dbReference type="ARBA" id="ARBA00006247"/>
    </source>
</evidence>
<dbReference type="GO" id="GO:0046872">
    <property type="term" value="F:metal ion binding"/>
    <property type="evidence" value="ECO:0007669"/>
    <property type="project" value="UniProtKB-KW"/>
</dbReference>
<dbReference type="Pfam" id="PF07687">
    <property type="entry name" value="M20_dimer"/>
    <property type="match status" value="1"/>
</dbReference>
<keyword evidence="8 16" id="KW-0479">Metal-binding</keyword>
<evidence type="ECO:0000256" key="7">
    <source>
        <dbReference type="ARBA" id="ARBA00022692"/>
    </source>
</evidence>
<dbReference type="Gene3D" id="3.40.630.10">
    <property type="entry name" value="Zn peptidases"/>
    <property type="match status" value="1"/>
</dbReference>
<feature type="binding site" evidence="16">
    <location>
        <position position="204"/>
    </location>
    <ligand>
        <name>Zn(2+)</name>
        <dbReference type="ChEBI" id="CHEBI:29105"/>
        <label>2</label>
    </ligand>
</feature>
<feature type="binding site" evidence="16">
    <location>
        <position position="547"/>
    </location>
    <ligand>
        <name>Zn(2+)</name>
        <dbReference type="ChEBI" id="CHEBI:29105"/>
        <label>1</label>
    </ligand>
</feature>
<dbReference type="InterPro" id="IPR047177">
    <property type="entry name" value="Pept_M20A"/>
</dbReference>
<dbReference type="Gene3D" id="1.10.150.900">
    <property type="match status" value="1"/>
</dbReference>
<evidence type="ECO:0000256" key="6">
    <source>
        <dbReference type="ARBA" id="ARBA00022670"/>
    </source>
</evidence>
<keyword evidence="9" id="KW-0378">Hydrolase</keyword>
<dbReference type="CDD" id="cd05674">
    <property type="entry name" value="M20_yscS"/>
    <property type="match status" value="1"/>
</dbReference>
<reference evidence="19" key="1">
    <citation type="journal article" date="2013" name="Genome Announc.">
        <title>Genome sequence of the food spoilage yeast Zygosaccharomyces bailii CLIB 213(T).</title>
        <authorList>
            <person name="Galeote V."/>
            <person name="Bigey F."/>
            <person name="Devillers H."/>
            <person name="Neuveglise C."/>
            <person name="Dequin S."/>
        </authorList>
    </citation>
    <scope>NUCLEOTIDE SEQUENCE [LARGE SCALE GENOMIC DNA]</scope>
    <source>
        <strain evidence="19">CLIB 213 / ATCC 58445 / CBS 680 / CCRC 21525 / NBRC 1098 / NCYC 1416 / NRRL Y-2227</strain>
    </source>
</reference>
<evidence type="ECO:0000313" key="18">
    <source>
        <dbReference type="EMBL" id="CDF90325.1"/>
    </source>
</evidence>
<dbReference type="InterPro" id="IPR002933">
    <property type="entry name" value="Peptidase_M20"/>
</dbReference>
<evidence type="ECO:0000256" key="4">
    <source>
        <dbReference type="ARBA" id="ARBA00022499"/>
    </source>
</evidence>
<feature type="active site" description="Proton acceptor" evidence="15">
    <location>
        <position position="238"/>
    </location>
</feature>
<evidence type="ECO:0000313" key="19">
    <source>
        <dbReference type="Proteomes" id="UP000019375"/>
    </source>
</evidence>
<dbReference type="PROSITE" id="PS00758">
    <property type="entry name" value="ARGE_DAPE_CPG2_1"/>
    <property type="match status" value="1"/>
</dbReference>
<keyword evidence="13" id="KW-0472">Membrane</keyword>
<keyword evidence="4" id="KW-1017">Isopeptide bond</keyword>
<evidence type="ECO:0000256" key="10">
    <source>
        <dbReference type="ARBA" id="ARBA00022833"/>
    </source>
</evidence>
<dbReference type="InterPro" id="IPR001261">
    <property type="entry name" value="ArgE/DapE_CS"/>
</dbReference>
<evidence type="ECO:0000256" key="5">
    <source>
        <dbReference type="ARBA" id="ARBA00022645"/>
    </source>
</evidence>
<evidence type="ECO:0000256" key="13">
    <source>
        <dbReference type="ARBA" id="ARBA00023136"/>
    </source>
</evidence>
<comment type="cofactor">
    <cofactor evidence="1">
        <name>Zn(2+)</name>
        <dbReference type="ChEBI" id="CHEBI:29105"/>
    </cofactor>
</comment>
<evidence type="ECO:0000256" key="9">
    <source>
        <dbReference type="ARBA" id="ARBA00022801"/>
    </source>
</evidence>
<dbReference type="Gene3D" id="3.30.70.360">
    <property type="match status" value="1"/>
</dbReference>
<feature type="binding site" evidence="16">
    <location>
        <position position="267"/>
    </location>
    <ligand>
        <name>Zn(2+)</name>
        <dbReference type="ChEBI" id="CHEBI:29105"/>
        <label>2</label>
    </ligand>
</feature>
<feature type="domain" description="Peptidase M20 dimerisation" evidence="17">
    <location>
        <begin position="287"/>
        <end position="438"/>
    </location>
</feature>
<evidence type="ECO:0000259" key="17">
    <source>
        <dbReference type="Pfam" id="PF07687"/>
    </source>
</evidence>
<dbReference type="GO" id="GO:0016020">
    <property type="term" value="C:membrane"/>
    <property type="evidence" value="ECO:0007669"/>
    <property type="project" value="UniProtKB-SubCell"/>
</dbReference>
<dbReference type="AlphaFoldDB" id="A0A8J2T8M9"/>
<dbReference type="FunFam" id="3.40.630.10:FF:000098">
    <property type="entry name" value="Gly-Xaa carboxypeptidase"/>
    <property type="match status" value="1"/>
</dbReference>
<feature type="binding site" evidence="16">
    <location>
        <position position="204"/>
    </location>
    <ligand>
        <name>Zn(2+)</name>
        <dbReference type="ChEBI" id="CHEBI:29105"/>
        <label>1</label>
    </ligand>
</feature>
<keyword evidence="7" id="KW-0812">Transmembrane</keyword>
<dbReference type="GO" id="GO:0004181">
    <property type="term" value="F:metallocarboxypeptidase activity"/>
    <property type="evidence" value="ECO:0007669"/>
    <property type="project" value="InterPro"/>
</dbReference>
<dbReference type="OrthoDB" id="3064516at2759"/>
<feature type="binding site" evidence="16">
    <location>
        <position position="239"/>
    </location>
    <ligand>
        <name>Zn(2+)</name>
        <dbReference type="ChEBI" id="CHEBI:29105"/>
        <label>1</label>
    </ligand>
</feature>
<evidence type="ECO:0000256" key="12">
    <source>
        <dbReference type="ARBA" id="ARBA00022989"/>
    </source>
</evidence>
<dbReference type="SUPFAM" id="SSF53187">
    <property type="entry name" value="Zn-dependent exopeptidases"/>
    <property type="match status" value="1"/>
</dbReference>
<evidence type="ECO:0000256" key="2">
    <source>
        <dbReference type="ARBA" id="ARBA00004167"/>
    </source>
</evidence>
<feature type="binding site" evidence="16">
    <location>
        <position position="167"/>
    </location>
    <ligand>
        <name>Zn(2+)</name>
        <dbReference type="ChEBI" id="CHEBI:29105"/>
        <label>2</label>
    </ligand>
</feature>
<dbReference type="InterPro" id="IPR036264">
    <property type="entry name" value="Bact_exopeptidase_dim_dom"/>
</dbReference>
<dbReference type="InterPro" id="IPR017141">
    <property type="entry name" value="Pept_M20_carboxypep"/>
</dbReference>
<dbReference type="PANTHER" id="PTHR45962">
    <property type="entry name" value="N-FATTY-ACYL-AMINO ACID SYNTHASE/HYDROLASE PM20D1"/>
    <property type="match status" value="1"/>
</dbReference>
<evidence type="ECO:0000256" key="8">
    <source>
        <dbReference type="ARBA" id="ARBA00022723"/>
    </source>
</evidence>
<evidence type="ECO:0000256" key="1">
    <source>
        <dbReference type="ARBA" id="ARBA00001947"/>
    </source>
</evidence>
<dbReference type="GO" id="GO:0051603">
    <property type="term" value="P:proteolysis involved in protein catabolic process"/>
    <property type="evidence" value="ECO:0007669"/>
    <property type="project" value="TreeGrafter"/>
</dbReference>
<proteinExistence type="inferred from homology"/>
<keyword evidence="10 16" id="KW-0862">Zinc</keyword>
<evidence type="ECO:0000256" key="16">
    <source>
        <dbReference type="PIRSR" id="PIRSR037217-2"/>
    </source>
</evidence>
<name>A0A8J2T8M9_ZYGB2</name>
<evidence type="ECO:0000256" key="15">
    <source>
        <dbReference type="PIRSR" id="PIRSR037217-1"/>
    </source>
</evidence>
<keyword evidence="11" id="KW-0832">Ubl conjugation</keyword>
<dbReference type="SUPFAM" id="SSF55031">
    <property type="entry name" value="Bacterial exopeptidase dimerisation domain"/>
    <property type="match status" value="1"/>
</dbReference>
<comment type="subcellular location">
    <subcellularLocation>
        <location evidence="2">Membrane</location>
        <topology evidence="2">Single-pass membrane protein</topology>
    </subcellularLocation>
</comment>
<gene>
    <name evidence="18" type="ORF">BN860_05930g</name>
</gene>
<dbReference type="GO" id="GO:0000328">
    <property type="term" value="C:fungal-type vacuole lumen"/>
    <property type="evidence" value="ECO:0007669"/>
    <property type="project" value="TreeGrafter"/>
</dbReference>
<accession>A0A8J2T8M9</accession>
<dbReference type="Pfam" id="PF01546">
    <property type="entry name" value="Peptidase_M20"/>
    <property type="match status" value="1"/>
</dbReference>
<evidence type="ECO:0000256" key="14">
    <source>
        <dbReference type="ARBA" id="ARBA00023180"/>
    </source>
</evidence>
<feature type="active site" evidence="15">
    <location>
        <position position="169"/>
    </location>
</feature>
<keyword evidence="12" id="KW-1133">Transmembrane helix</keyword>
<protein>
    <submittedName>
        <fullName evidence="18">ZYBA0S06-05930g1_1</fullName>
    </submittedName>
</protein>
<comment type="similarity">
    <text evidence="3">Belongs to the peptidase M20A family.</text>
</comment>
<sequence length="576" mass="64827">MIVSDSKVNKGMQSANSLNRHKKLFVSLASVLTLGSWAVFGGINHNEFGVDVDLKNYSAPGCTKIEPLEPAFNKSVDLILNDEEYKKATIERFSGAIKIPTEVEDVHPSPADNPEYYKHFYEFHDYLEKIYPLVHEHLKLEKINELGLLYTWEGTNKDLQPLLLMAHQDVVPVNRKTWDEWDYPPFSGEYDKETDYIWGRGTIDCKNLLTAELEAIEQLLKDGYTPERTTIVSLGFDEESGGLLGAHELSKFLEERYGKDSIYSIVDEGGMVTAFDENLYLAAPVNTEKGYVDVRFTVNGHGGHSSSPPDHTTIGVAADLIFLFEKHPFKSEFTLDNPVYDFLTCVAEHSNRIPGSLKDDILNAPKSSKSKEHLTRFLASTKEFRDFIRTTRAVDIINGGIKANALPEVTSFLVNHRIDIHSSVNETLEKDLHFVMAIARKHGYGVFYNGEYLIPTTALGTIEVEITQSLEPAPVAPTSGPVWDVFAGTIQNVYENGVFADRDDIQFYVTSFLFTGNTDTRYYWNLSKNIYRFIASTGDETVLKTIHSVNEHISAQDHISAIAFIYQYIVNAGHAH</sequence>
<keyword evidence="14" id="KW-0325">Glycoprotein</keyword>